<keyword evidence="4" id="KW-0677">Repeat</keyword>
<dbReference type="FunFam" id="1.25.40.10:FF:000280">
    <property type="entry name" value="Pentatricopeptide repeat-containing protein"/>
    <property type="match status" value="1"/>
</dbReference>
<dbReference type="PROSITE" id="PS51375">
    <property type="entry name" value="PPR"/>
    <property type="match status" value="6"/>
</dbReference>
<feature type="repeat" description="PPR" evidence="7">
    <location>
        <begin position="266"/>
        <end position="296"/>
    </location>
</feature>
<dbReference type="KEGG" id="nnu:104595292"/>
<keyword evidence="2" id="KW-0150">Chloroplast</keyword>
<dbReference type="GO" id="GO:0003723">
    <property type="term" value="F:RNA binding"/>
    <property type="evidence" value="ECO:0007669"/>
    <property type="project" value="InterPro"/>
</dbReference>
<dbReference type="FunFam" id="1.25.40.10:FF:000031">
    <property type="entry name" value="Pentatricopeptide repeat-containing protein mitochondrial"/>
    <property type="match status" value="2"/>
</dbReference>
<evidence type="ECO:0000313" key="9">
    <source>
        <dbReference type="RefSeq" id="XP_010254272.2"/>
    </source>
</evidence>
<dbReference type="InParanoid" id="A0A1U7ZQR3"/>
<dbReference type="GeneID" id="104595292"/>
<dbReference type="eggNOG" id="KOG4197">
    <property type="taxonomic scope" value="Eukaryota"/>
</dbReference>
<dbReference type="InterPro" id="IPR046960">
    <property type="entry name" value="PPR_At4g14850-like_plant"/>
</dbReference>
<dbReference type="FunFam" id="1.25.40.10:FF:000344">
    <property type="entry name" value="Pentatricopeptide repeat-containing protein"/>
    <property type="match status" value="1"/>
</dbReference>
<dbReference type="Pfam" id="PF12854">
    <property type="entry name" value="PPR_1"/>
    <property type="match status" value="1"/>
</dbReference>
<dbReference type="InterPro" id="IPR002885">
    <property type="entry name" value="PPR_rpt"/>
</dbReference>
<organism evidence="8 9">
    <name type="scientific">Nelumbo nucifera</name>
    <name type="common">Sacred lotus</name>
    <dbReference type="NCBI Taxonomy" id="4432"/>
    <lineage>
        <taxon>Eukaryota</taxon>
        <taxon>Viridiplantae</taxon>
        <taxon>Streptophyta</taxon>
        <taxon>Embryophyta</taxon>
        <taxon>Tracheophyta</taxon>
        <taxon>Spermatophyta</taxon>
        <taxon>Magnoliopsida</taxon>
        <taxon>Proteales</taxon>
        <taxon>Nelumbonaceae</taxon>
        <taxon>Nelumbo</taxon>
    </lineage>
</organism>
<keyword evidence="8" id="KW-1185">Reference proteome</keyword>
<evidence type="ECO:0000313" key="8">
    <source>
        <dbReference type="Proteomes" id="UP000189703"/>
    </source>
</evidence>
<accession>A0A1U7ZQR3</accession>
<comment type="similarity">
    <text evidence="6">Belongs to the PPR family. PCMP-E subfamily.</text>
</comment>
<feature type="repeat" description="PPR" evidence="7">
    <location>
        <begin position="95"/>
        <end position="129"/>
    </location>
</feature>
<sequence>MIRSYTQTCAPKDALLLYKEMLIRGFSPDNFTYPIVTKACSHLHALECGSLLHGQIVKSGFDSDMIIMSGLIHFNLCCARIGVARKLFDEMPERDVVAWTTMISGYAQLNYPEESFLLFDEMRRAGVKPNNVTILSLISACGHLQALGRGKWLHSYIVENNMESNCIVANALVSMYAKCKIMSYALEVFDNILTRDVVTWNSLIGGFVQNGLPAEALRLFKEMQCSDVQPNEITVVSALSACAQLVNIKEGKQIHTYLREKKFAYDVFIGNALINMYAKCGHLDEAVDVFRQMPDRDIFSWTTMITGYVQDCQFKEALVLFQEMKLSGVEPNEVTLVSLLSACAQLGALDQGKHIHAYIEENNVKQDMHLVNALLDMYAKCGCIETALQIFQHMPIKDTFSWNAMIGGLATHGHGREAIDLFTQMEKAGETMPNDVTFIAVLCACAHSGMVKEGYHYFSSMNLYGITPSIEHYGCMVDLLSRVGLLNEANDLIEKMPMQPNTIIWGSLLSACRVHRKVELAEKAARHILKLAPDEKGVYVLLSNIYADMGQWNAVKRIRNLMDTKGIEKPPGCSLIEVNGGNLELAC</sequence>
<dbReference type="OrthoDB" id="185373at2759"/>
<dbReference type="OMA" id="GICCDNI"/>
<feature type="repeat" description="PPR" evidence="7">
    <location>
        <begin position="196"/>
        <end position="230"/>
    </location>
</feature>
<evidence type="ECO:0000256" key="1">
    <source>
        <dbReference type="ARBA" id="ARBA00004229"/>
    </source>
</evidence>
<feature type="repeat" description="PPR" evidence="7">
    <location>
        <begin position="434"/>
        <end position="468"/>
    </location>
</feature>
<dbReference type="PANTHER" id="PTHR47926">
    <property type="entry name" value="PENTATRICOPEPTIDE REPEAT-CONTAINING PROTEIN"/>
    <property type="match status" value="1"/>
</dbReference>
<feature type="repeat" description="PPR" evidence="7">
    <location>
        <begin position="297"/>
        <end position="331"/>
    </location>
</feature>
<dbReference type="InterPro" id="IPR046848">
    <property type="entry name" value="E_motif"/>
</dbReference>
<dbReference type="PANTHER" id="PTHR47926:SF422">
    <property type="entry name" value="PENTACOTRIPEPTIDE-REPEAT REGION OF PRORP DOMAIN-CONTAINING PROTEIN"/>
    <property type="match status" value="1"/>
</dbReference>
<dbReference type="Gene3D" id="1.25.40.10">
    <property type="entry name" value="Tetratricopeptide repeat domain"/>
    <property type="match status" value="4"/>
</dbReference>
<reference evidence="9" key="1">
    <citation type="submission" date="2025-08" db="UniProtKB">
        <authorList>
            <consortium name="RefSeq"/>
        </authorList>
    </citation>
    <scope>IDENTIFICATION</scope>
</reference>
<dbReference type="GO" id="GO:0009451">
    <property type="term" value="P:RNA modification"/>
    <property type="evidence" value="ECO:0007669"/>
    <property type="project" value="InterPro"/>
</dbReference>
<evidence type="ECO:0000256" key="2">
    <source>
        <dbReference type="ARBA" id="ARBA00022528"/>
    </source>
</evidence>
<evidence type="ECO:0000256" key="5">
    <source>
        <dbReference type="ARBA" id="ARBA00022946"/>
    </source>
</evidence>
<name>A0A1U7ZQR3_NELNU</name>
<proteinExistence type="inferred from homology"/>
<keyword evidence="5" id="KW-0809">Transit peptide</keyword>
<dbReference type="Proteomes" id="UP000189703">
    <property type="component" value="Unplaced"/>
</dbReference>
<protein>
    <submittedName>
        <fullName evidence="9">Pentatricopeptide repeat-containing protein At3g22690-like</fullName>
    </submittedName>
</protein>
<evidence type="ECO:0000256" key="7">
    <source>
        <dbReference type="PROSITE-ProRule" id="PRU00708"/>
    </source>
</evidence>
<comment type="subcellular location">
    <subcellularLocation>
        <location evidence="1">Plastid</location>
        <location evidence="1">Chloroplast</location>
    </subcellularLocation>
</comment>
<keyword evidence="3" id="KW-0934">Plastid</keyword>
<dbReference type="FunFam" id="1.25.40.10:FF:000395">
    <property type="entry name" value="Pentatricopeptide repeat-containing protein chloroplastic"/>
    <property type="match status" value="1"/>
</dbReference>
<dbReference type="InterPro" id="IPR011990">
    <property type="entry name" value="TPR-like_helical_dom_sf"/>
</dbReference>
<feature type="repeat" description="PPR" evidence="7">
    <location>
        <begin position="398"/>
        <end position="432"/>
    </location>
</feature>
<dbReference type="GO" id="GO:0009507">
    <property type="term" value="C:chloroplast"/>
    <property type="evidence" value="ECO:0007669"/>
    <property type="project" value="UniProtKB-SubCell"/>
</dbReference>
<dbReference type="NCBIfam" id="TIGR00756">
    <property type="entry name" value="PPR"/>
    <property type="match status" value="6"/>
</dbReference>
<dbReference type="AlphaFoldDB" id="A0A1U7ZQR3"/>
<dbReference type="Pfam" id="PF13041">
    <property type="entry name" value="PPR_2"/>
    <property type="match status" value="4"/>
</dbReference>
<gene>
    <name evidence="9" type="primary">LOC104595292</name>
</gene>
<evidence type="ECO:0000256" key="6">
    <source>
        <dbReference type="ARBA" id="ARBA00061659"/>
    </source>
</evidence>
<dbReference type="RefSeq" id="XP_010254272.2">
    <property type="nucleotide sequence ID" value="XM_010255970.2"/>
</dbReference>
<evidence type="ECO:0000256" key="3">
    <source>
        <dbReference type="ARBA" id="ARBA00022640"/>
    </source>
</evidence>
<evidence type="ECO:0000256" key="4">
    <source>
        <dbReference type="ARBA" id="ARBA00022737"/>
    </source>
</evidence>
<dbReference type="Pfam" id="PF01535">
    <property type="entry name" value="PPR"/>
    <property type="match status" value="3"/>
</dbReference>
<dbReference type="Pfam" id="PF20431">
    <property type="entry name" value="E_motif"/>
    <property type="match status" value="1"/>
</dbReference>